<sequence>MKTREIVKAWLIANGYDGLCGENCGCKITDLMPCDSADVSQCVAGYLHKRGPKCVNPDCEYVDDGCTFCIRSEKP</sequence>
<protein>
    <submittedName>
        <fullName evidence="1">Uncharacterized protein</fullName>
    </submittedName>
</protein>
<accession>A0A0F9T7V7</accession>
<comment type="caution">
    <text evidence="1">The sequence shown here is derived from an EMBL/GenBank/DDBJ whole genome shotgun (WGS) entry which is preliminary data.</text>
</comment>
<name>A0A0F9T7V7_9ZZZZ</name>
<proteinExistence type="predicted"/>
<dbReference type="EMBL" id="LAZR01000282">
    <property type="protein sequence ID" value="KKN77260.1"/>
    <property type="molecule type" value="Genomic_DNA"/>
</dbReference>
<organism evidence="1">
    <name type="scientific">marine sediment metagenome</name>
    <dbReference type="NCBI Taxonomy" id="412755"/>
    <lineage>
        <taxon>unclassified sequences</taxon>
        <taxon>metagenomes</taxon>
        <taxon>ecological metagenomes</taxon>
    </lineage>
</organism>
<evidence type="ECO:0000313" key="1">
    <source>
        <dbReference type="EMBL" id="KKN77260.1"/>
    </source>
</evidence>
<reference evidence="1" key="1">
    <citation type="journal article" date="2015" name="Nature">
        <title>Complex archaea that bridge the gap between prokaryotes and eukaryotes.</title>
        <authorList>
            <person name="Spang A."/>
            <person name="Saw J.H."/>
            <person name="Jorgensen S.L."/>
            <person name="Zaremba-Niedzwiedzka K."/>
            <person name="Martijn J."/>
            <person name="Lind A.E."/>
            <person name="van Eijk R."/>
            <person name="Schleper C."/>
            <person name="Guy L."/>
            <person name="Ettema T.J."/>
        </authorList>
    </citation>
    <scope>NUCLEOTIDE SEQUENCE</scope>
</reference>
<dbReference type="AlphaFoldDB" id="A0A0F9T7V7"/>
<gene>
    <name evidence="1" type="ORF">LCGC14_0362380</name>
</gene>